<keyword evidence="1" id="KW-0472">Membrane</keyword>
<evidence type="ECO:0008006" key="4">
    <source>
        <dbReference type="Google" id="ProtNLM"/>
    </source>
</evidence>
<accession>A0A2T0R021</accession>
<comment type="caution">
    <text evidence="2">The sequence shown here is derived from an EMBL/GenBank/DDBJ whole genome shotgun (WGS) entry which is preliminary data.</text>
</comment>
<organism evidence="2 3">
    <name type="scientific">Kineococcus rhizosphaerae</name>
    <dbReference type="NCBI Taxonomy" id="559628"/>
    <lineage>
        <taxon>Bacteria</taxon>
        <taxon>Bacillati</taxon>
        <taxon>Actinomycetota</taxon>
        <taxon>Actinomycetes</taxon>
        <taxon>Kineosporiales</taxon>
        <taxon>Kineosporiaceae</taxon>
        <taxon>Kineococcus</taxon>
    </lineage>
</organism>
<proteinExistence type="predicted"/>
<dbReference type="AlphaFoldDB" id="A0A2T0R021"/>
<reference evidence="2 3" key="1">
    <citation type="submission" date="2018-03" db="EMBL/GenBank/DDBJ databases">
        <title>Genomic Encyclopedia of Archaeal and Bacterial Type Strains, Phase II (KMG-II): from individual species to whole genera.</title>
        <authorList>
            <person name="Goeker M."/>
        </authorList>
    </citation>
    <scope>NUCLEOTIDE SEQUENCE [LARGE SCALE GENOMIC DNA]</scope>
    <source>
        <strain evidence="2 3">DSM 19711</strain>
    </source>
</reference>
<dbReference type="EMBL" id="PVZF01000011">
    <property type="protein sequence ID" value="PRY12215.1"/>
    <property type="molecule type" value="Genomic_DNA"/>
</dbReference>
<evidence type="ECO:0000313" key="2">
    <source>
        <dbReference type="EMBL" id="PRY12215.1"/>
    </source>
</evidence>
<sequence length="168" mass="19062">MAWLALWVVLGTVYGWASWDEERTYAQRGAYTTAPVLLVDDCAHPKWGSIEVEVLGRRAYLSCTDPLPRAGDRLQVQYDTANPRVARRAGSGDDSVALVLMSGGGAACALVLTGWVLLRRLQARLHPEVEERFRADLRERAEVQVRTRWETGRGPSWRWPSHRGRHRR</sequence>
<keyword evidence="1" id="KW-1133">Transmembrane helix</keyword>
<feature type="transmembrane region" description="Helical" evidence="1">
    <location>
        <begin position="96"/>
        <end position="118"/>
    </location>
</feature>
<evidence type="ECO:0000256" key="1">
    <source>
        <dbReference type="SAM" id="Phobius"/>
    </source>
</evidence>
<keyword evidence="1" id="KW-0812">Transmembrane</keyword>
<evidence type="ECO:0000313" key="3">
    <source>
        <dbReference type="Proteomes" id="UP000238083"/>
    </source>
</evidence>
<name>A0A2T0R021_9ACTN</name>
<protein>
    <recommendedName>
        <fullName evidence="4">DUF3592 domain-containing protein</fullName>
    </recommendedName>
</protein>
<gene>
    <name evidence="2" type="ORF">CLV37_111172</name>
</gene>
<dbReference type="Proteomes" id="UP000238083">
    <property type="component" value="Unassembled WGS sequence"/>
</dbReference>
<keyword evidence="3" id="KW-1185">Reference proteome</keyword>